<comment type="pathway">
    <text evidence="1">Cofactor biosynthesis; NAD(+) biosynthesis; nicotinate D-ribonucleotide from quinolinate: step 1/1.</text>
</comment>
<evidence type="ECO:0000256" key="1">
    <source>
        <dbReference type="ARBA" id="ARBA00004893"/>
    </source>
</evidence>
<evidence type="ECO:0000256" key="14">
    <source>
        <dbReference type="ARBA" id="ARBA00023268"/>
    </source>
</evidence>
<dbReference type="InterPro" id="IPR004393">
    <property type="entry name" value="NadC"/>
</dbReference>
<evidence type="ECO:0000256" key="15">
    <source>
        <dbReference type="ARBA" id="ARBA00034114"/>
    </source>
</evidence>
<dbReference type="Pfam" id="PF08284">
    <property type="entry name" value="RVP_2"/>
    <property type="match status" value="1"/>
</dbReference>
<evidence type="ECO:0000256" key="2">
    <source>
        <dbReference type="ARBA" id="ARBA00009400"/>
    </source>
</evidence>
<keyword evidence="6" id="KW-0645">Protease</keyword>
<evidence type="ECO:0000256" key="5">
    <source>
        <dbReference type="ARBA" id="ARBA00022642"/>
    </source>
</evidence>
<sequence length="1382" mass="154100">MFGISSSQLVAPAIANVIIASTRSCSRNKLIVKMTATTNVNYEKSIESLIVKPPIHPTYDLKGVIKLALSEDAGDKAKDDGIVAGIALAEMIFNEVDRTLKVEWSKKDGDNVVRGLKFGKVHGRAHSIVVAERVVLNFMQRMSGIATLTKAMADAAHPACILETRKTAPALRLVDKWAVLIGGGQNHRMGLFDMVMIKDNHISIARGVSNALKSVDLYLKKNNLQMGVEVETRTFEELHEVLNYASQNKTLLSRIMLDNMVVPQPDGDIDVSMLKQAVELINGKFETEASGNVTMETVHKIGQTGVTYISSGALTHSVKALDISLKIDTELALEVGRCSDAQNGHSQFEYELNINHYIGAFIHPLAHMADGTRFKILDDSVKVLQESNQSIHVAQDALRSDVSELAASVEDQKKTMNKVLVQLSLLTKQSKQKGTGGPDGETSDGMSILGRHKPAPIYLARFAGTHPERWVAQANRYFEFYSIPDHERLMIACFYLDEDAADWFDWLQRQSQQHTWTDFTKALVQRFKAKELEQPEGLLAKLNQTTTVAAYRHQFEEISNRTMILPQEFLFHCFISGLRADIKQSVIIHRPTTIEDAMNFAQLHENRIQLEKGLGRLSLGSSKAILPTPTKTQIPNSNATSTGQPKTTTSIGFRRLTPTELAQKRALGLCYKCDEKYTTDHKCKSNSQLLFFDEDSAIVDIPAVNSSTVISDSDLAEALQVEELTTQSAISYNALSGGCSASTLRFSGHIKGKAVQVLLDGGSTHCFVQTRVASFLNLTVESITPFSVLVGSGERLPCSGIAKQVELKIQKSTVIVDLYVLPLQGWDLVLGVSWLSTLGPVVTNYAAATFEFVLNGTKVLWQGDTTSNIQPIQFNGLRRLAQTDAIADYVHLRLLPDTSPLLPFPTDIQPLVEEFSAVFTAPSGLPPSRLQDHGISLQPDKPPVSVRPYRYPHFQKQEIEKLVTDMLQQDGTWRFCVDYRALNAITIRDRFPIPSIDELFDELHGARFFSKFDLLSGYHQIRLQENAIAKTAFRTHEGHYEFLVMPFGLSNAPSTFQRLMNDVFRPYLRKFVLVFFDDILVYSSSWVNHLAHLRVVLQTLATNSLVAKLSKCTFGQQNIAYLGHYISAQGLSVDQSKIAAIQSWPTPKTVKDVQGFLGLTGYYRRFIRNYATVASPLTDLLKKDSFSWSQQSAQAFTHLKNLMSSTPVLRLPDFSKPFTVETDASGTGIGAVLSQDKQPIAFYSQKLCPRMQQQSAYVREMFAITQAISKWRQYLLGSKFNIITDQQSLRNLQEQVIQTPEQHKWLGKLLGYDFEILYRPGKNNGAADALSRIPYPHLATFTSQGLSFLEELLGISTVPPQSRTVFSNRTLYFLKLLLVLLE</sequence>
<dbReference type="GO" id="GO:0042179">
    <property type="term" value="P:nicotine biosynthetic process"/>
    <property type="evidence" value="ECO:0007669"/>
    <property type="project" value="UniProtKB-UniPathway"/>
</dbReference>
<dbReference type="PROSITE" id="PS50878">
    <property type="entry name" value="RT_POL"/>
    <property type="match status" value="1"/>
</dbReference>
<dbReference type="GO" id="GO:0006508">
    <property type="term" value="P:proteolysis"/>
    <property type="evidence" value="ECO:0007669"/>
    <property type="project" value="UniProtKB-KW"/>
</dbReference>
<feature type="domain" description="Reverse transcriptase" evidence="19">
    <location>
        <begin position="940"/>
        <end position="1126"/>
    </location>
</feature>
<name>A0A5N6LGK2_9ASTR</name>
<evidence type="ECO:0000256" key="11">
    <source>
        <dbReference type="ARBA" id="ARBA00022759"/>
    </source>
</evidence>
<evidence type="ECO:0000256" key="4">
    <source>
        <dbReference type="ARBA" id="ARBA00022589"/>
    </source>
</evidence>
<dbReference type="InterPro" id="IPR043502">
    <property type="entry name" value="DNA/RNA_pol_sf"/>
</dbReference>
<comment type="similarity">
    <text evidence="2">Belongs to the NadC/ModD family.</text>
</comment>
<evidence type="ECO:0000256" key="13">
    <source>
        <dbReference type="ARBA" id="ARBA00022918"/>
    </source>
</evidence>
<dbReference type="InterPro" id="IPR002638">
    <property type="entry name" value="Quinolinate_PRibosylTrfase_C"/>
</dbReference>
<dbReference type="FunFam" id="3.20.20.70:FF:000149">
    <property type="entry name" value="Nicotinate-nucleotide pyrophosphorylase [carboxylating]"/>
    <property type="match status" value="1"/>
</dbReference>
<dbReference type="InterPro" id="IPR050951">
    <property type="entry name" value="Retrovirus_Pol_polyprotein"/>
</dbReference>
<dbReference type="FunFam" id="3.90.1170.20:FF:000001">
    <property type="entry name" value="Nicotinate-nucleotide diphosphorylase (Carboxylating)"/>
    <property type="match status" value="1"/>
</dbReference>
<dbReference type="InterPro" id="IPR022412">
    <property type="entry name" value="Quinolinate_PRibosylTrfase_N"/>
</dbReference>
<evidence type="ECO:0000256" key="8">
    <source>
        <dbReference type="ARBA" id="ARBA00022679"/>
    </source>
</evidence>
<evidence type="ECO:0000256" key="16">
    <source>
        <dbReference type="ARBA" id="ARBA00046082"/>
    </source>
</evidence>
<dbReference type="EMBL" id="SZYD01000811">
    <property type="protein sequence ID" value="KAD1391139.1"/>
    <property type="molecule type" value="Genomic_DNA"/>
</dbReference>
<dbReference type="PANTHER" id="PTHR37984:SF5">
    <property type="entry name" value="PROTEIN NYNRIN-LIKE"/>
    <property type="match status" value="1"/>
</dbReference>
<dbReference type="InterPro" id="IPR045358">
    <property type="entry name" value="Ty3_capsid"/>
</dbReference>
<comment type="catalytic activity">
    <reaction evidence="17">
        <text>nicotinate beta-D-ribonucleotide + CO2 + diphosphate = quinolinate + 5-phospho-alpha-D-ribose 1-diphosphate + 2 H(+)</text>
        <dbReference type="Rhea" id="RHEA:12733"/>
        <dbReference type="ChEBI" id="CHEBI:15378"/>
        <dbReference type="ChEBI" id="CHEBI:16526"/>
        <dbReference type="ChEBI" id="CHEBI:29959"/>
        <dbReference type="ChEBI" id="CHEBI:33019"/>
        <dbReference type="ChEBI" id="CHEBI:57502"/>
        <dbReference type="ChEBI" id="CHEBI:58017"/>
        <dbReference type="EC" id="2.4.2.19"/>
    </reaction>
    <physiologicalReaction direction="right-to-left" evidence="17">
        <dbReference type="Rhea" id="RHEA:12735"/>
    </physiologicalReaction>
</comment>
<gene>
    <name evidence="20" type="ORF">E3N88_42902</name>
</gene>
<evidence type="ECO:0000259" key="19">
    <source>
        <dbReference type="PROSITE" id="PS50878"/>
    </source>
</evidence>
<dbReference type="InterPro" id="IPR036068">
    <property type="entry name" value="Nicotinate_pribotase-like_C"/>
</dbReference>
<dbReference type="CDD" id="cd01647">
    <property type="entry name" value="RT_LTR"/>
    <property type="match status" value="1"/>
</dbReference>
<evidence type="ECO:0000256" key="9">
    <source>
        <dbReference type="ARBA" id="ARBA00022695"/>
    </source>
</evidence>
<dbReference type="SUPFAM" id="SSF50630">
    <property type="entry name" value="Acid proteases"/>
    <property type="match status" value="1"/>
</dbReference>
<dbReference type="Gene3D" id="3.10.10.10">
    <property type="entry name" value="HIV Type 1 Reverse Transcriptase, subunit A, domain 1"/>
    <property type="match status" value="1"/>
</dbReference>
<dbReference type="GO" id="GO:0003964">
    <property type="term" value="F:RNA-directed DNA polymerase activity"/>
    <property type="evidence" value="ECO:0007669"/>
    <property type="project" value="UniProtKB-KW"/>
</dbReference>
<evidence type="ECO:0000256" key="3">
    <source>
        <dbReference type="ARBA" id="ARBA00011944"/>
    </source>
</evidence>
<organism evidence="20 21">
    <name type="scientific">Mikania micrantha</name>
    <name type="common">bitter vine</name>
    <dbReference type="NCBI Taxonomy" id="192012"/>
    <lineage>
        <taxon>Eukaryota</taxon>
        <taxon>Viridiplantae</taxon>
        <taxon>Streptophyta</taxon>
        <taxon>Embryophyta</taxon>
        <taxon>Tracheophyta</taxon>
        <taxon>Spermatophyta</taxon>
        <taxon>Magnoliopsida</taxon>
        <taxon>eudicotyledons</taxon>
        <taxon>Gunneridae</taxon>
        <taxon>Pentapetalae</taxon>
        <taxon>asterids</taxon>
        <taxon>campanulids</taxon>
        <taxon>Asterales</taxon>
        <taxon>Asteraceae</taxon>
        <taxon>Asteroideae</taxon>
        <taxon>Heliantheae alliance</taxon>
        <taxon>Eupatorieae</taxon>
        <taxon>Mikania</taxon>
    </lineage>
</organism>
<proteinExistence type="inferred from homology"/>
<dbReference type="InterPro" id="IPR013785">
    <property type="entry name" value="Aldolase_TIM"/>
</dbReference>
<accession>A0A5N6LGK2</accession>
<dbReference type="Gene3D" id="2.40.70.10">
    <property type="entry name" value="Acid Proteases"/>
    <property type="match status" value="1"/>
</dbReference>
<dbReference type="Pfam" id="PF17919">
    <property type="entry name" value="RT_RNaseH_2"/>
    <property type="match status" value="1"/>
</dbReference>
<dbReference type="UniPathway" id="UPA00253">
    <property type="reaction ID" value="UER00331"/>
</dbReference>
<dbReference type="Pfam" id="PF00078">
    <property type="entry name" value="RVT_1"/>
    <property type="match status" value="1"/>
</dbReference>
<evidence type="ECO:0000256" key="7">
    <source>
        <dbReference type="ARBA" id="ARBA00022676"/>
    </source>
</evidence>
<comment type="function">
    <text evidence="16">Involved in the biosynthesis of pyridine alkaloid natural products, leading mainly to the production of anabasine, anatabine, nicotine and nornicotine, effective deterrents against herbivores with antiparasitic and pesticide properties (neurotoxins); nornicotine serves as the precursor in the synthesis of the carcinogen compound N'-nitrosonornicotine (NNN). Involved in the catabolism of quinolinic acid (QA).</text>
</comment>
<keyword evidence="11" id="KW-0255">Endonuclease</keyword>
<dbReference type="InterPro" id="IPR021109">
    <property type="entry name" value="Peptidase_aspartic_dom_sf"/>
</dbReference>
<dbReference type="InterPro" id="IPR043128">
    <property type="entry name" value="Rev_trsase/Diguanyl_cyclase"/>
</dbReference>
<dbReference type="Pfam" id="PF19259">
    <property type="entry name" value="Ty3_capsid"/>
    <property type="match status" value="1"/>
</dbReference>
<dbReference type="InterPro" id="IPR000477">
    <property type="entry name" value="RT_dom"/>
</dbReference>
<dbReference type="Proteomes" id="UP000326396">
    <property type="component" value="Unassembled WGS sequence"/>
</dbReference>
<dbReference type="CDD" id="cd01572">
    <property type="entry name" value="QPRTase"/>
    <property type="match status" value="1"/>
</dbReference>
<dbReference type="OrthoDB" id="1933597at2759"/>
<feature type="region of interest" description="Disordered" evidence="18">
    <location>
        <begin position="628"/>
        <end position="650"/>
    </location>
</feature>
<dbReference type="GO" id="GO:0009611">
    <property type="term" value="P:response to wounding"/>
    <property type="evidence" value="ECO:0007669"/>
    <property type="project" value="UniProtKB-ARBA"/>
</dbReference>
<dbReference type="GO" id="GO:0004514">
    <property type="term" value="F:nicotinate-nucleotide diphosphorylase (carboxylating) activity"/>
    <property type="evidence" value="ECO:0007669"/>
    <property type="project" value="UniProtKB-EC"/>
</dbReference>
<feature type="compositionally biased region" description="Polar residues" evidence="18">
    <location>
        <begin position="629"/>
        <end position="650"/>
    </location>
</feature>
<dbReference type="CDD" id="cd00303">
    <property type="entry name" value="retropepsin_like"/>
    <property type="match status" value="1"/>
</dbReference>
<keyword evidence="5" id="KW-0662">Pyridine nucleotide biosynthesis</keyword>
<evidence type="ECO:0000256" key="18">
    <source>
        <dbReference type="SAM" id="MobiDB-lite"/>
    </source>
</evidence>
<dbReference type="PANTHER" id="PTHR37984">
    <property type="entry name" value="PROTEIN CBG26694"/>
    <property type="match status" value="1"/>
</dbReference>
<evidence type="ECO:0000256" key="12">
    <source>
        <dbReference type="ARBA" id="ARBA00022801"/>
    </source>
</evidence>
<comment type="caution">
    <text evidence="20">The sequence shown here is derived from an EMBL/GenBank/DDBJ whole genome shotgun (WGS) entry which is preliminary data.</text>
</comment>
<dbReference type="CDD" id="cd09274">
    <property type="entry name" value="RNase_HI_RT_Ty3"/>
    <property type="match status" value="1"/>
</dbReference>
<dbReference type="UniPathway" id="UPA00107"/>
<keyword evidence="13" id="KW-0695">RNA-directed DNA polymerase</keyword>
<dbReference type="GO" id="GO:0004519">
    <property type="term" value="F:endonuclease activity"/>
    <property type="evidence" value="ECO:0007669"/>
    <property type="project" value="UniProtKB-KW"/>
</dbReference>
<dbReference type="SUPFAM" id="SSF56672">
    <property type="entry name" value="DNA/RNA polymerases"/>
    <property type="match status" value="1"/>
</dbReference>
<dbReference type="Pfam" id="PF02749">
    <property type="entry name" value="QRPTase_N"/>
    <property type="match status" value="1"/>
</dbReference>
<dbReference type="Gene3D" id="3.20.20.70">
    <property type="entry name" value="Aldolase class I"/>
    <property type="match status" value="1"/>
</dbReference>
<comment type="pathway">
    <text evidence="15">Alkaloid biosynthesis; nicotine biosynthesis.</text>
</comment>
<dbReference type="GO" id="GO:0009820">
    <property type="term" value="P:alkaloid metabolic process"/>
    <property type="evidence" value="ECO:0007669"/>
    <property type="project" value="UniProtKB-KW"/>
</dbReference>
<evidence type="ECO:0000256" key="10">
    <source>
        <dbReference type="ARBA" id="ARBA00022722"/>
    </source>
</evidence>
<keyword evidence="10" id="KW-0540">Nuclease</keyword>
<evidence type="ECO:0000256" key="17">
    <source>
        <dbReference type="ARBA" id="ARBA00049383"/>
    </source>
</evidence>
<keyword evidence="14" id="KW-0511">Multifunctional enzyme</keyword>
<keyword evidence="12" id="KW-0378">Hydrolase</keyword>
<dbReference type="GO" id="GO:0009435">
    <property type="term" value="P:NAD+ biosynthetic process"/>
    <property type="evidence" value="ECO:0007669"/>
    <property type="project" value="UniProtKB-UniPathway"/>
</dbReference>
<dbReference type="SUPFAM" id="SSF51690">
    <property type="entry name" value="Nicotinate/Quinolinate PRTase C-terminal domain-like"/>
    <property type="match status" value="1"/>
</dbReference>
<dbReference type="InterPro" id="IPR041577">
    <property type="entry name" value="RT_RNaseH_2"/>
</dbReference>
<dbReference type="InterPro" id="IPR037128">
    <property type="entry name" value="Quinolinate_PRibosylTase_N_sf"/>
</dbReference>
<keyword evidence="9" id="KW-0548">Nucleotidyltransferase</keyword>
<evidence type="ECO:0000313" key="21">
    <source>
        <dbReference type="Proteomes" id="UP000326396"/>
    </source>
</evidence>
<keyword evidence="8" id="KW-0808">Transferase</keyword>
<evidence type="ECO:0000313" key="20">
    <source>
        <dbReference type="EMBL" id="KAD1391139.1"/>
    </source>
</evidence>
<dbReference type="FunFam" id="3.10.10.10:FF:000007">
    <property type="entry name" value="Retrovirus-related Pol polyprotein from transposon 17.6-like Protein"/>
    <property type="match status" value="1"/>
</dbReference>
<reference evidence="20 21" key="1">
    <citation type="submission" date="2019-05" db="EMBL/GenBank/DDBJ databases">
        <title>Mikania micrantha, genome provides insights into the molecular mechanism of rapid growth.</title>
        <authorList>
            <person name="Liu B."/>
        </authorList>
    </citation>
    <scope>NUCLEOTIDE SEQUENCE [LARGE SCALE GENOMIC DNA]</scope>
    <source>
        <strain evidence="20">NLD-2019</strain>
        <tissue evidence="20">Leaf</tissue>
    </source>
</reference>
<protein>
    <recommendedName>
        <fullName evidence="3">nicotinate-nucleotide diphosphorylase (carboxylating)</fullName>
        <ecNumber evidence="3">2.4.2.19</ecNumber>
    </recommendedName>
</protein>
<evidence type="ECO:0000256" key="6">
    <source>
        <dbReference type="ARBA" id="ARBA00022670"/>
    </source>
</evidence>
<dbReference type="Gene3D" id="3.30.70.270">
    <property type="match status" value="2"/>
</dbReference>
<keyword evidence="7" id="KW-0328">Glycosyltransferase</keyword>
<dbReference type="FunFam" id="3.30.70.270:FF:000020">
    <property type="entry name" value="Transposon Tf2-6 polyprotein-like Protein"/>
    <property type="match status" value="1"/>
</dbReference>
<dbReference type="Gene3D" id="3.90.1170.20">
    <property type="entry name" value="Quinolinate phosphoribosyl transferase, N-terminal domain"/>
    <property type="match status" value="1"/>
</dbReference>
<keyword evidence="4" id="KW-0017">Alkaloid metabolism</keyword>
<dbReference type="EC" id="2.4.2.19" evidence="3"/>
<dbReference type="SUPFAM" id="SSF54675">
    <property type="entry name" value="Nicotinate/Quinolinate PRTase N-terminal domain-like"/>
    <property type="match status" value="1"/>
</dbReference>
<dbReference type="GO" id="GO:0008233">
    <property type="term" value="F:peptidase activity"/>
    <property type="evidence" value="ECO:0007669"/>
    <property type="project" value="UniProtKB-KW"/>
</dbReference>
<keyword evidence="21" id="KW-1185">Reference proteome</keyword>
<dbReference type="Pfam" id="PF01729">
    <property type="entry name" value="QRPTase_C"/>
    <property type="match status" value="1"/>
</dbReference>
<dbReference type="NCBIfam" id="TIGR00078">
    <property type="entry name" value="nadC"/>
    <property type="match status" value="1"/>
</dbReference>